<dbReference type="Pfam" id="PF00892">
    <property type="entry name" value="EamA"/>
    <property type="match status" value="2"/>
</dbReference>
<feature type="transmembrane region" description="Helical" evidence="5">
    <location>
        <begin position="237"/>
        <end position="257"/>
    </location>
</feature>
<keyword evidence="4 5" id="KW-0472">Membrane</keyword>
<keyword evidence="8" id="KW-1185">Reference proteome</keyword>
<evidence type="ECO:0000313" key="7">
    <source>
        <dbReference type="EMBL" id="RBP16807.1"/>
    </source>
</evidence>
<evidence type="ECO:0000256" key="3">
    <source>
        <dbReference type="ARBA" id="ARBA00022989"/>
    </source>
</evidence>
<keyword evidence="3 5" id="KW-1133">Transmembrane helix</keyword>
<evidence type="ECO:0000256" key="1">
    <source>
        <dbReference type="ARBA" id="ARBA00004141"/>
    </source>
</evidence>
<reference evidence="7 8" key="1">
    <citation type="submission" date="2018-06" db="EMBL/GenBank/DDBJ databases">
        <title>Genomic Encyclopedia of Type Strains, Phase IV (KMG-IV): sequencing the most valuable type-strain genomes for metagenomic binning, comparative biology and taxonomic classification.</title>
        <authorList>
            <person name="Goeker M."/>
        </authorList>
    </citation>
    <scope>NUCLEOTIDE SEQUENCE [LARGE SCALE GENOMIC DNA]</scope>
    <source>
        <strain evidence="7 8">DSM 24875</strain>
    </source>
</reference>
<dbReference type="InterPro" id="IPR037185">
    <property type="entry name" value="EmrE-like"/>
</dbReference>
<dbReference type="AlphaFoldDB" id="A0A366FQG1"/>
<dbReference type="OrthoDB" id="7158585at2"/>
<dbReference type="InterPro" id="IPR050638">
    <property type="entry name" value="AA-Vitamin_Transporters"/>
</dbReference>
<proteinExistence type="predicted"/>
<feature type="transmembrane region" description="Helical" evidence="5">
    <location>
        <begin position="263"/>
        <end position="285"/>
    </location>
</feature>
<keyword evidence="2 5" id="KW-0812">Transmembrane</keyword>
<gene>
    <name evidence="7" type="ORF">DFR50_10484</name>
</gene>
<feature type="domain" description="EamA" evidence="6">
    <location>
        <begin position="143"/>
        <end position="279"/>
    </location>
</feature>
<evidence type="ECO:0000256" key="2">
    <source>
        <dbReference type="ARBA" id="ARBA00022692"/>
    </source>
</evidence>
<dbReference type="GO" id="GO:0016020">
    <property type="term" value="C:membrane"/>
    <property type="evidence" value="ECO:0007669"/>
    <property type="project" value="UniProtKB-SubCell"/>
</dbReference>
<sequence length="292" mass="30333">MTPRDTLAAISVAVVWGLTFIAIKVGVGETSPLTLSALRFAFAAVPAVFFIKPPKAPVWTVALYGLLIGVGQFGMLFIAIDRGFPVGLASLLVQAQVYFTIFIAWIALGERPSRAQAIGAGVAFAGMAVIASERLAGASFWPFLLVALAALFWGAGNVVAKTAGKIDALAFTVWSSLAAPLPLVALSLAFDGTAPLANLLHPTWRLAASVAVIAYAGTLFGFGLWARLLAHYSAATVAPFALLVPVVGMAAGALVFGEPLRPVELFGAVLVMAGLALNVFGARWLRVLSGSR</sequence>
<accession>A0A366FQG1</accession>
<evidence type="ECO:0000259" key="6">
    <source>
        <dbReference type="Pfam" id="PF00892"/>
    </source>
</evidence>
<dbReference type="PANTHER" id="PTHR32322:SF9">
    <property type="entry name" value="AMINO-ACID METABOLITE EFFLUX PUMP-RELATED"/>
    <property type="match status" value="1"/>
</dbReference>
<dbReference type="SUPFAM" id="SSF103481">
    <property type="entry name" value="Multidrug resistance efflux transporter EmrE"/>
    <property type="match status" value="2"/>
</dbReference>
<comment type="caution">
    <text evidence="7">The sequence shown here is derived from an EMBL/GenBank/DDBJ whole genome shotgun (WGS) entry which is preliminary data.</text>
</comment>
<dbReference type="PANTHER" id="PTHR32322">
    <property type="entry name" value="INNER MEMBRANE TRANSPORTER"/>
    <property type="match status" value="1"/>
</dbReference>
<evidence type="ECO:0000313" key="8">
    <source>
        <dbReference type="Proteomes" id="UP000253529"/>
    </source>
</evidence>
<dbReference type="RefSeq" id="WP_113888047.1">
    <property type="nucleotide sequence ID" value="NZ_QNRK01000004.1"/>
</dbReference>
<feature type="transmembrane region" description="Helical" evidence="5">
    <location>
        <begin position="138"/>
        <end position="156"/>
    </location>
</feature>
<feature type="transmembrane region" description="Helical" evidence="5">
    <location>
        <begin position="7"/>
        <end position="27"/>
    </location>
</feature>
<dbReference type="Proteomes" id="UP000253529">
    <property type="component" value="Unassembled WGS sequence"/>
</dbReference>
<feature type="transmembrane region" description="Helical" evidence="5">
    <location>
        <begin position="58"/>
        <end position="80"/>
    </location>
</feature>
<protein>
    <submittedName>
        <fullName evidence="7">O-acetylserine/cysteine efflux transporter</fullName>
    </submittedName>
</protein>
<dbReference type="EMBL" id="QNRK01000004">
    <property type="protein sequence ID" value="RBP16807.1"/>
    <property type="molecule type" value="Genomic_DNA"/>
</dbReference>
<evidence type="ECO:0000256" key="5">
    <source>
        <dbReference type="SAM" id="Phobius"/>
    </source>
</evidence>
<organism evidence="7 8">
    <name type="scientific">Roseiarcus fermentans</name>
    <dbReference type="NCBI Taxonomy" id="1473586"/>
    <lineage>
        <taxon>Bacteria</taxon>
        <taxon>Pseudomonadati</taxon>
        <taxon>Pseudomonadota</taxon>
        <taxon>Alphaproteobacteria</taxon>
        <taxon>Hyphomicrobiales</taxon>
        <taxon>Roseiarcaceae</taxon>
        <taxon>Roseiarcus</taxon>
    </lineage>
</organism>
<comment type="subcellular location">
    <subcellularLocation>
        <location evidence="1">Membrane</location>
        <topology evidence="1">Multi-pass membrane protein</topology>
    </subcellularLocation>
</comment>
<evidence type="ECO:0000256" key="4">
    <source>
        <dbReference type="ARBA" id="ARBA00023136"/>
    </source>
</evidence>
<name>A0A366FQG1_9HYPH</name>
<feature type="domain" description="EamA" evidence="6">
    <location>
        <begin position="7"/>
        <end position="131"/>
    </location>
</feature>
<dbReference type="InterPro" id="IPR000620">
    <property type="entry name" value="EamA_dom"/>
</dbReference>
<feature type="transmembrane region" description="Helical" evidence="5">
    <location>
        <begin position="202"/>
        <end position="225"/>
    </location>
</feature>
<feature type="transmembrane region" description="Helical" evidence="5">
    <location>
        <begin position="86"/>
        <end position="108"/>
    </location>
</feature>
<feature type="transmembrane region" description="Helical" evidence="5">
    <location>
        <begin position="168"/>
        <end position="190"/>
    </location>
</feature>